<feature type="compositionally biased region" description="Low complexity" evidence="1">
    <location>
        <begin position="28"/>
        <end position="37"/>
    </location>
</feature>
<protein>
    <submittedName>
        <fullName evidence="2">Uncharacterized protein</fullName>
    </submittedName>
</protein>
<feature type="non-terminal residue" evidence="2">
    <location>
        <position position="50"/>
    </location>
</feature>
<reference evidence="2 3" key="1">
    <citation type="submission" date="2024-05" db="EMBL/GenBank/DDBJ databases">
        <title>Genome sequencing and assembly of Indian major carp, Cirrhinus mrigala (Hamilton, 1822).</title>
        <authorList>
            <person name="Mohindra V."/>
            <person name="Chowdhury L.M."/>
            <person name="Lal K."/>
            <person name="Jena J.K."/>
        </authorList>
    </citation>
    <scope>NUCLEOTIDE SEQUENCE [LARGE SCALE GENOMIC DNA]</scope>
    <source>
        <strain evidence="2">CM1030</strain>
        <tissue evidence="2">Blood</tissue>
    </source>
</reference>
<dbReference type="EMBL" id="JAMKFB020000008">
    <property type="protein sequence ID" value="KAL0187265.1"/>
    <property type="molecule type" value="Genomic_DNA"/>
</dbReference>
<dbReference type="Proteomes" id="UP001529510">
    <property type="component" value="Unassembled WGS sequence"/>
</dbReference>
<sequence length="50" mass="5438">IPPEKQPRPKSLTIGDRRLTLSLFHGESSSLSLHNPLSPLPASPHTPRSS</sequence>
<proteinExistence type="predicted"/>
<feature type="non-terminal residue" evidence="2">
    <location>
        <position position="1"/>
    </location>
</feature>
<accession>A0ABD0QMQ9</accession>
<dbReference type="AlphaFoldDB" id="A0ABD0QMQ9"/>
<comment type="caution">
    <text evidence="2">The sequence shown here is derived from an EMBL/GenBank/DDBJ whole genome shotgun (WGS) entry which is preliminary data.</text>
</comment>
<organism evidence="2 3">
    <name type="scientific">Cirrhinus mrigala</name>
    <name type="common">Mrigala</name>
    <dbReference type="NCBI Taxonomy" id="683832"/>
    <lineage>
        <taxon>Eukaryota</taxon>
        <taxon>Metazoa</taxon>
        <taxon>Chordata</taxon>
        <taxon>Craniata</taxon>
        <taxon>Vertebrata</taxon>
        <taxon>Euteleostomi</taxon>
        <taxon>Actinopterygii</taxon>
        <taxon>Neopterygii</taxon>
        <taxon>Teleostei</taxon>
        <taxon>Ostariophysi</taxon>
        <taxon>Cypriniformes</taxon>
        <taxon>Cyprinidae</taxon>
        <taxon>Labeoninae</taxon>
        <taxon>Labeonini</taxon>
        <taxon>Cirrhinus</taxon>
    </lineage>
</organism>
<gene>
    <name evidence="2" type="ORF">M9458_018935</name>
</gene>
<name>A0ABD0QMQ9_CIRMR</name>
<evidence type="ECO:0000256" key="1">
    <source>
        <dbReference type="SAM" id="MobiDB-lite"/>
    </source>
</evidence>
<evidence type="ECO:0000313" key="2">
    <source>
        <dbReference type="EMBL" id="KAL0187265.1"/>
    </source>
</evidence>
<keyword evidence="3" id="KW-1185">Reference proteome</keyword>
<evidence type="ECO:0000313" key="3">
    <source>
        <dbReference type="Proteomes" id="UP001529510"/>
    </source>
</evidence>
<feature type="region of interest" description="Disordered" evidence="1">
    <location>
        <begin position="27"/>
        <end position="50"/>
    </location>
</feature>